<evidence type="ECO:0000256" key="4">
    <source>
        <dbReference type="ARBA" id="ARBA00022617"/>
    </source>
</evidence>
<sequence>MTASYCICKTKTGFKYKFNIFIAAMLLVITSGYVFAQDKPVLADRHKNNGLTCEACHDTNPKQAVEGDKCLSCHENSAAVAKRTINLQPNPHSNHLLDIDCTKCHVGHKEQINYCQNCHSEMIFEKKTGGSKPAGH</sequence>
<protein>
    <recommendedName>
        <fullName evidence="9">Tetrahaem cytochrome domain-containing protein</fullName>
    </recommendedName>
</protein>
<dbReference type="AlphaFoldDB" id="B3E545"/>
<dbReference type="InterPro" id="IPR012286">
    <property type="entry name" value="Tetrahaem_cytochrome"/>
</dbReference>
<keyword evidence="7" id="KW-0408">Iron</keyword>
<dbReference type="KEGG" id="glo:Glov_0887"/>
<dbReference type="EMBL" id="CP001089">
    <property type="protein sequence ID" value="ACD94610.1"/>
    <property type="molecule type" value="Genomic_DNA"/>
</dbReference>
<keyword evidence="6" id="KW-0249">Electron transport</keyword>
<keyword evidence="4" id="KW-0349">Heme</keyword>
<evidence type="ECO:0000256" key="6">
    <source>
        <dbReference type="ARBA" id="ARBA00022982"/>
    </source>
</evidence>
<evidence type="ECO:0000256" key="1">
    <source>
        <dbReference type="ARBA" id="ARBA00001926"/>
    </source>
</evidence>
<organism evidence="10 11">
    <name type="scientific">Trichlorobacter lovleyi (strain ATCC BAA-1151 / DSM 17278 / SZ)</name>
    <name type="common">Geobacter lovleyi</name>
    <dbReference type="NCBI Taxonomy" id="398767"/>
    <lineage>
        <taxon>Bacteria</taxon>
        <taxon>Pseudomonadati</taxon>
        <taxon>Thermodesulfobacteriota</taxon>
        <taxon>Desulfuromonadia</taxon>
        <taxon>Geobacterales</taxon>
        <taxon>Geobacteraceae</taxon>
        <taxon>Trichlorobacter</taxon>
    </lineage>
</organism>
<dbReference type="RefSeq" id="WP_012468962.1">
    <property type="nucleotide sequence ID" value="NC_010814.1"/>
</dbReference>
<dbReference type="GO" id="GO:0030313">
    <property type="term" value="C:cell envelope"/>
    <property type="evidence" value="ECO:0007669"/>
    <property type="project" value="UniProtKB-SubCell"/>
</dbReference>
<evidence type="ECO:0000313" key="11">
    <source>
        <dbReference type="Proteomes" id="UP000002420"/>
    </source>
</evidence>
<evidence type="ECO:0000256" key="8">
    <source>
        <dbReference type="SAM" id="SignalP"/>
    </source>
</evidence>
<evidence type="ECO:0000256" key="2">
    <source>
        <dbReference type="ARBA" id="ARBA00004196"/>
    </source>
</evidence>
<gene>
    <name evidence="10" type="ordered locus">Glov_0887</name>
</gene>
<dbReference type="Pfam" id="PF14537">
    <property type="entry name" value="Cytochrom_c3_2"/>
    <property type="match status" value="1"/>
</dbReference>
<feature type="chain" id="PRO_5002787529" description="Tetrahaem cytochrome domain-containing protein" evidence="8">
    <location>
        <begin position="37"/>
        <end position="136"/>
    </location>
</feature>
<keyword evidence="3" id="KW-0813">Transport</keyword>
<keyword evidence="11" id="KW-1185">Reference proteome</keyword>
<dbReference type="STRING" id="398767.Glov_0887"/>
<evidence type="ECO:0000259" key="9">
    <source>
        <dbReference type="Pfam" id="PF14537"/>
    </source>
</evidence>
<dbReference type="eggNOG" id="COG1053">
    <property type="taxonomic scope" value="Bacteria"/>
</dbReference>
<dbReference type="Gene3D" id="1.10.1130.10">
    <property type="entry name" value="Flavocytochrome C3, Chain A"/>
    <property type="match status" value="1"/>
</dbReference>
<keyword evidence="8" id="KW-0732">Signal</keyword>
<accession>B3E545</accession>
<dbReference type="Proteomes" id="UP000002420">
    <property type="component" value="Chromosome"/>
</dbReference>
<evidence type="ECO:0000256" key="7">
    <source>
        <dbReference type="ARBA" id="ARBA00023004"/>
    </source>
</evidence>
<dbReference type="GO" id="GO:0046872">
    <property type="term" value="F:metal ion binding"/>
    <property type="evidence" value="ECO:0007669"/>
    <property type="project" value="UniProtKB-KW"/>
</dbReference>
<dbReference type="InterPro" id="IPR036280">
    <property type="entry name" value="Multihaem_cyt_sf"/>
</dbReference>
<evidence type="ECO:0000256" key="5">
    <source>
        <dbReference type="ARBA" id="ARBA00022723"/>
    </source>
</evidence>
<evidence type="ECO:0000256" key="3">
    <source>
        <dbReference type="ARBA" id="ARBA00022448"/>
    </source>
</evidence>
<dbReference type="OrthoDB" id="9814800at2"/>
<proteinExistence type="predicted"/>
<feature type="signal peptide" evidence="8">
    <location>
        <begin position="1"/>
        <end position="36"/>
    </location>
</feature>
<feature type="domain" description="Tetrahaem cytochrome" evidence="9">
    <location>
        <begin position="46"/>
        <end position="120"/>
    </location>
</feature>
<name>B3E545_TRIL1</name>
<dbReference type="HOGENOM" id="CLU_136713_1_1_7"/>
<dbReference type="SUPFAM" id="SSF48695">
    <property type="entry name" value="Multiheme cytochromes"/>
    <property type="match status" value="1"/>
</dbReference>
<keyword evidence="5" id="KW-0479">Metal-binding</keyword>
<reference evidence="10 11" key="1">
    <citation type="submission" date="2008-05" db="EMBL/GenBank/DDBJ databases">
        <title>Complete sequence of chromosome of Geobacter lovleyi SZ.</title>
        <authorList>
            <consortium name="US DOE Joint Genome Institute"/>
            <person name="Lucas S."/>
            <person name="Copeland A."/>
            <person name="Lapidus A."/>
            <person name="Glavina del Rio T."/>
            <person name="Dalin E."/>
            <person name="Tice H."/>
            <person name="Bruce D."/>
            <person name="Goodwin L."/>
            <person name="Pitluck S."/>
            <person name="Chertkov O."/>
            <person name="Meincke L."/>
            <person name="Brettin T."/>
            <person name="Detter J.C."/>
            <person name="Han C."/>
            <person name="Tapia R."/>
            <person name="Kuske C.R."/>
            <person name="Schmutz J."/>
            <person name="Larimer F."/>
            <person name="Land M."/>
            <person name="Hauser L."/>
            <person name="Kyrpides N."/>
            <person name="Mikhailova N."/>
            <person name="Sung Y."/>
            <person name="Fletcher K.E."/>
            <person name="Ritalahti K.M."/>
            <person name="Loeffler F.E."/>
            <person name="Richardson P."/>
        </authorList>
    </citation>
    <scope>NUCLEOTIDE SEQUENCE [LARGE SCALE GENOMIC DNA]</scope>
    <source>
        <strain evidence="11">ATCC BAA-1151 / DSM 17278 / SZ</strain>
    </source>
</reference>
<comment type="cofactor">
    <cofactor evidence="1">
        <name>heme c</name>
        <dbReference type="ChEBI" id="CHEBI:61717"/>
    </cofactor>
</comment>
<comment type="subcellular location">
    <subcellularLocation>
        <location evidence="2">Cell envelope</location>
    </subcellularLocation>
</comment>
<evidence type="ECO:0000313" key="10">
    <source>
        <dbReference type="EMBL" id="ACD94610.1"/>
    </source>
</evidence>